<feature type="region of interest" description="Disordered" evidence="1">
    <location>
        <begin position="1"/>
        <end position="33"/>
    </location>
</feature>
<feature type="domain" description="Cell morphogenesis central region" evidence="4">
    <location>
        <begin position="1439"/>
        <end position="1670"/>
    </location>
</feature>
<feature type="region of interest" description="Disordered" evidence="1">
    <location>
        <begin position="2402"/>
        <end position="2423"/>
    </location>
</feature>
<dbReference type="PANTHER" id="PTHR12295:SF30">
    <property type="entry name" value="PROTEIN FURRY"/>
    <property type="match status" value="1"/>
</dbReference>
<organism evidence="5 6">
    <name type="scientific">Komagataella pastoris</name>
    <name type="common">Yeast</name>
    <name type="synonym">Pichia pastoris</name>
    <dbReference type="NCBI Taxonomy" id="4922"/>
    <lineage>
        <taxon>Eukaryota</taxon>
        <taxon>Fungi</taxon>
        <taxon>Dikarya</taxon>
        <taxon>Ascomycota</taxon>
        <taxon>Saccharomycotina</taxon>
        <taxon>Pichiomycetes</taxon>
        <taxon>Pichiales</taxon>
        <taxon>Pichiaceae</taxon>
        <taxon>Komagataella</taxon>
    </lineage>
</organism>
<reference evidence="5 6" key="1">
    <citation type="submission" date="2016-02" db="EMBL/GenBank/DDBJ databases">
        <title>Comparative genomic and transcriptomic foundation for Pichia pastoris.</title>
        <authorList>
            <person name="Love K.R."/>
            <person name="Shah K.A."/>
            <person name="Whittaker C.A."/>
            <person name="Wu J."/>
            <person name="Bartlett M.C."/>
            <person name="Ma D."/>
            <person name="Leeson R.L."/>
            <person name="Priest M."/>
            <person name="Young S.K."/>
            <person name="Love J.C."/>
        </authorList>
    </citation>
    <scope>NUCLEOTIDE SEQUENCE [LARGE SCALE GENOMIC DNA]</scope>
    <source>
        <strain evidence="5 6">ATCC 28485</strain>
    </source>
</reference>
<feature type="compositionally biased region" description="Polar residues" evidence="1">
    <location>
        <begin position="2528"/>
        <end position="2549"/>
    </location>
</feature>
<dbReference type="Pfam" id="PF14228">
    <property type="entry name" value="MOR2-PAG1_mid"/>
    <property type="match status" value="2"/>
</dbReference>
<feature type="compositionally biased region" description="Basic residues" evidence="1">
    <location>
        <begin position="2593"/>
        <end position="2602"/>
    </location>
</feature>
<feature type="region of interest" description="Disordered" evidence="1">
    <location>
        <begin position="2528"/>
        <end position="2602"/>
    </location>
</feature>
<gene>
    <name evidence="5" type="primary">TAO3</name>
    <name evidence="5" type="ORF">ATY40_BA7503201</name>
</gene>
<feature type="compositionally biased region" description="Basic and acidic residues" evidence="1">
    <location>
        <begin position="2461"/>
        <end position="2477"/>
    </location>
</feature>
<feature type="domain" description="Cell morphogenesis protein N-terminal" evidence="2">
    <location>
        <begin position="308"/>
        <end position="882"/>
    </location>
</feature>
<feature type="region of interest" description="Disordered" evidence="1">
    <location>
        <begin position="2448"/>
        <end position="2494"/>
    </location>
</feature>
<feature type="compositionally biased region" description="Polar residues" evidence="1">
    <location>
        <begin position="2484"/>
        <end position="2494"/>
    </location>
</feature>
<feature type="compositionally biased region" description="Polar residues" evidence="1">
    <location>
        <begin position="1"/>
        <end position="17"/>
    </location>
</feature>
<sequence>MNDPGMNSYSFPPQNNDDNSEVLPDSPGETNNVYQNQTMNLSLEDQREHSGFSDDHADVLPILSNVNDSYENFSSNVLNKEIRQSAQLPTLPPDILASKESVNISKLPQLTPNGVETNSQRLGLNQVTLDALSTKHTANISLEHQQQTKDNYIYESQNTLDLRRNLATEFKTPADYALHILFTQFVRYAERKLHLCLDQFALDDELGVVNFLSEADPTFDKIIDSLGNIAKKNPKPIIDSVMFWRKSKAEVALIASQEVDRNIELFKKERSLLNKLKEENQDTTVPSVRLSDLEILVNDSKETALQADRKSLVSTFLVCRVLIDVVKKTPTKSFSGDLEEKLEDTCYSQLKSADPLLLRTSIIRTSNWNLFAELISCLSAKRFISVSDRFIADLEKYPTGYVASSENNLSEVQLSFIIHGSRYLKLKTIPLESFEDSADFMKSFGKFFSMCQNPNLLIVYCQVLSHLLYSVSDVMTAEVNHPTWVEAINLIFQKAQTLSSATSSIPWIHVIQLTTAALCSSTEANFKDHWISLIDDLAANLTPKTPTRNKVVVMRCICRLCWVYLYRNTESFNLTVKKIQYVHQILQPNGHSTTSSSKKNVHWLVSDDELLASVIYFFRLLSFKLLDSQMENNLLPVMHSNFVNGSISSPLLLTTTIRCYVPVLKDYGSTERPPFPTDDVINTFESELDQTPAGRIPFKENTSAYINHEEFSQIIGELISYLDQVYGASSQKTASSDRLSHKSSASFSSLSSASSFKNAFTFMKPNTDSQKKEKEQYSLLFASTIEVIPWCFFNKVISFRKLVELLVRNASHPDILIASEAISSLKVFMVSGKQSILLNTFTNYAFKLEDKNNHNSLNHQYLNSNEYLHYLNVYHELLESWLDSLKKRNEKKSARVEPLQSGDALHLPTEIMPLDMAETNVSKEQEVIEQLELKSIAAIIDEFEGNAMFFLCSHSIDVRTLGVKLLKLVVEFDNFFNEAPQAGSTDNEGNGHIRATSKFAAEFGTRVIQVLETIDFFELMTGNLKRNELSYPEKSRLSKLQLKSRKDTLIKLAESSYGVDSALWFRVFPSILSIFVERCPIPIAICRTYSCVRMVQLYDQLLDTINNDKDMGQSYSIIKEYKIYLMIACASLTSTSEQRMHIPRLLGSNASENHLAMTKAHSRKKSQQMFTLQHRTITSVKSIFKMVIPLLGTNSVALKDTVVSGLSCLNVNIFTSFLESIKPYFQTFVDDTATKSTTTGPENLIRIELSQILYKLTGSYLKPEFINYVYADQTILSQLLTYIKELKSFLSETTVQQSLEFQPLRSYFTGILENVYQGILQSDEDMDKWLPFEARVGCFSFLEEWSSYGRCVPVSTRRYEIMQKKAAASKDAVSECANLEMEKTKLQRLVNSCMVSLCTSPITESVNEDGLSVVMSFDINSLMTWIESLCRSKDKQAHAQGKEALLNVLVMNDNLQSIIDMIIRNCYCYHENSASSEIYFTVLVQAFIQKPNFPIKLFECISLGLFGSGSENFNIRSHATRFLVESEKRFFHSSVSERFTESIRSRTRVIYKRAMFNLATYFASTYKEEHMKVISELTMIFHLVGPEQRRDVLVSLIPWVQIVKLELDPENPNYAYSNMVIQNFFEITIKFSDKIQNEVEALWVALANGSHPQNVHEIAKFIMDNSIERKNPIFVGISRQVFVYLSASSAGPDLVNQLITNLEPKCMVPQQPKTLSNPPIALDLPYVANIWKGLQFNYKVDAVFSLGQLSMIFLVDLLAISPSILRTKLALLLHASFVLLDHYLRVVQDQACVLLIHLLHELAIDNDKAKEIFTFLRQPDYSKKLWVYDNLRTNRNGTRTPRNMDKLIREVLQIFTPIFPGLQEEWSRTALKWATSCAVRHIACRSFQIFRSLLYFLDQRMLKEMLHRLSNTISDGTPDIQGFSMQILMTLNAVTAELSSETLIDFPQLFWSSVACLSTIHEQEFIEVLSSLSKFISKIDLDSEDTVNCLISTFPPKWEGKFEGLQPIIMVGLRSSNAYEPSLRLLNRLNLLKDSKILGTGDLRLLYALLANLPSFLHASTENNFPEDVINAGKVISQMADANDKPALSAIIDSLLKDKFRRKNDFLSQFCSVLRQYFLPLYEAQILVFLLGLLPNKIGWIKTEVMDLLKFIFPIVNLESSQFTGVGADLIAPLLRLLLTDYADQALSVLETNVLISGSQLDQDVLRMSLGNEHIKKEYEKTATLFGVPEPSGWAIPMPAITAATTRNNIHAVFSTCVVASNTEAELAHNNEEIQFHSEEYPPYQPIAQPTEDAYSVVNNNTGEWGLNNMLETLNNLDSFFTNDEPRTFFDGGDHKYNNSIDTKASGMETITQMESAPQVYDKKASMILNRSLARSPSNASFKSPLMDAFNQQSGHTFRKHDELNSEGASNDENKSSVYPASEIPLNMEKSSYLLFRGGKGSVRKQLAGDSRFAGHTVGDATRRQQEKLPERREQFDKTPPLGPTSSGSQISSDILQNEPVSGRANLEETHFRFEGLLRTKRKQNRFSVNSGNVTSSNDNLHSPVLTRNSFPARSPSSGSSGGLSPVINPATAPTNGPSGPRGRDVRSSVFSRNHRKSSPKS</sequence>
<evidence type="ECO:0000313" key="6">
    <source>
        <dbReference type="Proteomes" id="UP000094565"/>
    </source>
</evidence>
<dbReference type="EMBL" id="CP014585">
    <property type="protein sequence ID" value="ANZ76137.1"/>
    <property type="molecule type" value="Genomic_DNA"/>
</dbReference>
<dbReference type="Pfam" id="PF14222">
    <property type="entry name" value="MOR2-PAG1_N"/>
    <property type="match status" value="1"/>
</dbReference>
<evidence type="ECO:0000259" key="2">
    <source>
        <dbReference type="Pfam" id="PF14222"/>
    </source>
</evidence>
<dbReference type="Pfam" id="PF14225">
    <property type="entry name" value="MOR2-PAG1_C"/>
    <property type="match status" value="1"/>
</dbReference>
<dbReference type="GO" id="GO:0000902">
    <property type="term" value="P:cell morphogenesis"/>
    <property type="evidence" value="ECO:0007669"/>
    <property type="project" value="InterPro"/>
</dbReference>
<dbReference type="PANTHER" id="PTHR12295">
    <property type="entry name" value="FURRY-RELATED"/>
    <property type="match status" value="1"/>
</dbReference>
<name>A0A1B2JDR2_PICPA</name>
<dbReference type="InterPro" id="IPR039867">
    <property type="entry name" value="Furry/Tao3/Mor2"/>
</dbReference>
<dbReference type="InterPro" id="IPR029473">
    <property type="entry name" value="MOR2-PAG1_mid"/>
</dbReference>
<feature type="compositionally biased region" description="Polar residues" evidence="1">
    <location>
        <begin position="2407"/>
        <end position="2419"/>
    </location>
</feature>
<evidence type="ECO:0000259" key="4">
    <source>
        <dbReference type="Pfam" id="PF14228"/>
    </source>
</evidence>
<feature type="domain" description="Cell morphogenesis protein C-terminal" evidence="3">
    <location>
        <begin position="1947"/>
        <end position="2198"/>
    </location>
</feature>
<dbReference type="InterPro" id="IPR025481">
    <property type="entry name" value="Cell_Morphogen_C"/>
</dbReference>
<protein>
    <submittedName>
        <fullName evidence="5">BA75_03201T0</fullName>
    </submittedName>
</protein>
<evidence type="ECO:0000313" key="5">
    <source>
        <dbReference type="EMBL" id="ANZ76137.1"/>
    </source>
</evidence>
<feature type="domain" description="Cell morphogenesis central region" evidence="4">
    <location>
        <begin position="1748"/>
        <end position="1920"/>
    </location>
</feature>
<dbReference type="GO" id="GO:0005938">
    <property type="term" value="C:cell cortex"/>
    <property type="evidence" value="ECO:0007669"/>
    <property type="project" value="TreeGrafter"/>
</dbReference>
<dbReference type="InterPro" id="IPR025614">
    <property type="entry name" value="Cell_morpho_N"/>
</dbReference>
<evidence type="ECO:0000259" key="3">
    <source>
        <dbReference type="Pfam" id="PF14225"/>
    </source>
</evidence>
<feature type="compositionally biased region" description="Low complexity" evidence="1">
    <location>
        <begin position="2550"/>
        <end position="2566"/>
    </location>
</feature>
<proteinExistence type="predicted"/>
<dbReference type="GO" id="GO:0030427">
    <property type="term" value="C:site of polarized growth"/>
    <property type="evidence" value="ECO:0007669"/>
    <property type="project" value="TreeGrafter"/>
</dbReference>
<accession>A0A1B2JDR2</accession>
<keyword evidence="6" id="KW-1185">Reference proteome</keyword>
<dbReference type="Proteomes" id="UP000094565">
    <property type="component" value="Chromosome 2"/>
</dbReference>
<evidence type="ECO:0000256" key="1">
    <source>
        <dbReference type="SAM" id="MobiDB-lite"/>
    </source>
</evidence>
<dbReference type="OrthoDB" id="6287725at2759"/>